<comment type="caution">
    <text evidence="2">The sequence shown here is derived from an EMBL/GenBank/DDBJ whole genome shotgun (WGS) entry which is preliminary data.</text>
</comment>
<keyword evidence="1" id="KW-0812">Transmembrane</keyword>
<name>A0ABW7EPX6_9BURK</name>
<feature type="transmembrane region" description="Helical" evidence="1">
    <location>
        <begin position="44"/>
        <end position="66"/>
    </location>
</feature>
<evidence type="ECO:0000256" key="1">
    <source>
        <dbReference type="SAM" id="Phobius"/>
    </source>
</evidence>
<organism evidence="2 3">
    <name type="scientific">Pelomonas dachongensis</name>
    <dbReference type="NCBI Taxonomy" id="3299029"/>
    <lineage>
        <taxon>Bacteria</taxon>
        <taxon>Pseudomonadati</taxon>
        <taxon>Pseudomonadota</taxon>
        <taxon>Betaproteobacteria</taxon>
        <taxon>Burkholderiales</taxon>
        <taxon>Sphaerotilaceae</taxon>
        <taxon>Roseateles</taxon>
    </lineage>
</organism>
<keyword evidence="1" id="KW-0472">Membrane</keyword>
<dbReference type="Proteomes" id="UP001606300">
    <property type="component" value="Unassembled WGS sequence"/>
</dbReference>
<evidence type="ECO:0000313" key="3">
    <source>
        <dbReference type="Proteomes" id="UP001606300"/>
    </source>
</evidence>
<keyword evidence="3" id="KW-1185">Reference proteome</keyword>
<gene>
    <name evidence="2" type="ORF">ACG02S_16810</name>
</gene>
<keyword evidence="1" id="KW-1133">Transmembrane helix</keyword>
<feature type="transmembrane region" description="Helical" evidence="1">
    <location>
        <begin position="87"/>
        <end position="108"/>
    </location>
</feature>
<accession>A0ABW7EPX6</accession>
<reference evidence="2 3" key="1">
    <citation type="submission" date="2024-09" db="EMBL/GenBank/DDBJ databases">
        <title>Novel species of the genus Pelomonas and Roseateles isolated from streams.</title>
        <authorList>
            <person name="Lu H."/>
        </authorList>
    </citation>
    <scope>NUCLEOTIDE SEQUENCE [LARGE SCALE GENOMIC DNA]</scope>
    <source>
        <strain evidence="2 3">DC23W</strain>
    </source>
</reference>
<dbReference type="EMBL" id="JBIGHY010000006">
    <property type="protein sequence ID" value="MFG6415557.1"/>
    <property type="molecule type" value="Genomic_DNA"/>
</dbReference>
<dbReference type="RefSeq" id="WP_394471628.1">
    <property type="nucleotide sequence ID" value="NZ_JBIGHY010000006.1"/>
</dbReference>
<evidence type="ECO:0000313" key="2">
    <source>
        <dbReference type="EMBL" id="MFG6415557.1"/>
    </source>
</evidence>
<protein>
    <submittedName>
        <fullName evidence="2">Uncharacterized protein</fullName>
    </submittedName>
</protein>
<proteinExistence type="predicted"/>
<feature type="transmembrane region" description="Helical" evidence="1">
    <location>
        <begin position="120"/>
        <end position="140"/>
    </location>
</feature>
<feature type="transmembrane region" description="Helical" evidence="1">
    <location>
        <begin position="21"/>
        <end position="38"/>
    </location>
</feature>
<sequence>MPEQLRLWPVFRASALGGGKWLLLLGGLGWSLVVWGRSKDVASHAAYGTLLSYPFLIAACAGTFATMKLERAPRTGWFDSDGKTVMLAVWTWAAGCLSAMVAVMQIAFWQGVLARGNYSLADSASMGVFISTVLAMGAAWPGKRR</sequence>